<dbReference type="PANTHER" id="PTHR11081:SF65">
    <property type="entry name" value="DNA DAMAGE-INDUCIBLE PROTEIN DIN7-RELATED"/>
    <property type="match status" value="1"/>
</dbReference>
<dbReference type="GO" id="GO:0005634">
    <property type="term" value="C:nucleus"/>
    <property type="evidence" value="ECO:0007669"/>
    <property type="project" value="UniProtKB-SubCell"/>
</dbReference>
<evidence type="ECO:0000256" key="14">
    <source>
        <dbReference type="SAM" id="MobiDB-lite"/>
    </source>
</evidence>
<dbReference type="Gene3D" id="3.40.50.1010">
    <property type="entry name" value="5'-nuclease"/>
    <property type="match status" value="1"/>
</dbReference>
<comment type="similarity">
    <text evidence="3">Belongs to the XPG/RAD2 endonuclease family. EXO1 subfamily.</text>
</comment>
<sequence length="790" mass="87149">MGISGLLPLLKSIQKPCNLKAFAGRTIGVDAYGWLHRGTVSCAIDLALDKPTTKYVDFAMSRVRMLVHFGITPFLVFDGDYLPSKAGTEKERAGRRKESKKLGLELLKLGKTSQAHLELQKAVDVTPEMARLLIEELKRHKIQYVVAPYEADSQLAYLERKGIIHGILSEDSDLLVFGAKCLITKLDQYGDCVMINRGDFTACREISLVGWTDADFRRMAILSGCDYLASINKMGLKTAYRLLRKHKTVERLLRAIQFDSQFKVPPGYLDAFIQAEMTFLYQWVFCPIANQVVNCTDVEPGVDLQQMDYIGHHIPADIALGVSSGDLNPHTKEPIVVETKNKTPSRPLALSSNRQNLIQTPDLKKTKSIDTFFRPKRTPLAELDPNSFTPSPSQQRLLNESPRPWSAVPAPPQTHSGIQPTSFPSSAPQPSRRAISDSWTRTASAQHPSKRQRLCSDTTASTPYEGSSRVESGRSRFFTSNSVEESPSLRTANVNKQSPKKEFNLWSDDSIEEAMAELPNLEKSSPKARKIPVFTDDSQPISEVETSQVTTSSRSTLDLSQETSGTLTPATSFNSLSASEEPESTLFSAHLSAEMEELRTKFSYQPRSKASMASTSKQLGAAISSSKRPTRTLSAPISKVTPKPPTSDRPISEGNSQDYDRSNRQMKAAKAKIQAGSKHESVAQHINKAALTTKSPEAGLVREAPSNKQSLQLEFQDSGWVTMKSEIVIPRSESGNIEDFKAPEPVLATEVKHLKGSEDLLIPDSEGGESDGSEKGIKVLDLGRFAFSQM</sequence>
<dbReference type="GO" id="GO:0003677">
    <property type="term" value="F:DNA binding"/>
    <property type="evidence" value="ECO:0007669"/>
    <property type="project" value="UniProtKB-KW"/>
</dbReference>
<feature type="compositionally biased region" description="Polar residues" evidence="14">
    <location>
        <begin position="437"/>
        <end position="447"/>
    </location>
</feature>
<evidence type="ECO:0000256" key="7">
    <source>
        <dbReference type="ARBA" id="ARBA00022801"/>
    </source>
</evidence>
<feature type="compositionally biased region" description="Polar residues" evidence="14">
    <location>
        <begin position="413"/>
        <end position="429"/>
    </location>
</feature>
<dbReference type="GO" id="GO:0006281">
    <property type="term" value="P:DNA repair"/>
    <property type="evidence" value="ECO:0007669"/>
    <property type="project" value="UniProtKB-KW"/>
</dbReference>
<dbReference type="CDD" id="cd09857">
    <property type="entry name" value="PIN_EXO1"/>
    <property type="match status" value="1"/>
</dbReference>
<evidence type="ECO:0000256" key="13">
    <source>
        <dbReference type="ARBA" id="ARBA00023242"/>
    </source>
</evidence>
<keyword evidence="9" id="KW-0460">Magnesium</keyword>
<evidence type="ECO:0000256" key="5">
    <source>
        <dbReference type="ARBA" id="ARBA00022723"/>
    </source>
</evidence>
<dbReference type="InterPro" id="IPR006085">
    <property type="entry name" value="XPG_DNA_repair_N"/>
</dbReference>
<dbReference type="SUPFAM" id="SSF47807">
    <property type="entry name" value="5' to 3' exonuclease, C-terminal subdomain"/>
    <property type="match status" value="1"/>
</dbReference>
<feature type="region of interest" description="Disordered" evidence="14">
    <location>
        <begin position="340"/>
        <end position="363"/>
    </location>
</feature>
<keyword evidence="8" id="KW-0269">Exonuclease</keyword>
<evidence type="ECO:0000313" key="17">
    <source>
        <dbReference type="EMBL" id="OCL14070.1"/>
    </source>
</evidence>
<feature type="domain" description="XPG-I" evidence="15">
    <location>
        <begin position="138"/>
        <end position="208"/>
    </location>
</feature>
<dbReference type="InterPro" id="IPR037315">
    <property type="entry name" value="EXO1_H3TH"/>
</dbReference>
<keyword evidence="4" id="KW-0540">Nuclease</keyword>
<accession>A0A8E2FC15</accession>
<dbReference type="Pfam" id="PF00867">
    <property type="entry name" value="XPG_I"/>
    <property type="match status" value="1"/>
</dbReference>
<keyword evidence="10" id="KW-0267">Excision nuclease</keyword>
<feature type="region of interest" description="Disordered" evidence="14">
    <location>
        <begin position="376"/>
        <end position="496"/>
    </location>
</feature>
<feature type="compositionally biased region" description="Polar residues" evidence="14">
    <location>
        <begin position="477"/>
        <end position="496"/>
    </location>
</feature>
<dbReference type="InterPro" id="IPR036279">
    <property type="entry name" value="5-3_exonuclease_C_sf"/>
</dbReference>
<feature type="region of interest" description="Disordered" evidence="14">
    <location>
        <begin position="518"/>
        <end position="585"/>
    </location>
</feature>
<dbReference type="GO" id="GO:0046872">
    <property type="term" value="F:metal ion binding"/>
    <property type="evidence" value="ECO:0007669"/>
    <property type="project" value="UniProtKB-KW"/>
</dbReference>
<feature type="compositionally biased region" description="Polar residues" evidence="14">
    <location>
        <begin position="557"/>
        <end position="578"/>
    </location>
</feature>
<name>A0A8E2FC15_9PEZI</name>
<keyword evidence="12" id="KW-0234">DNA repair</keyword>
<dbReference type="InterPro" id="IPR019974">
    <property type="entry name" value="XPG_CS"/>
</dbReference>
<organism evidence="17 18">
    <name type="scientific">Glonium stellatum</name>
    <dbReference type="NCBI Taxonomy" id="574774"/>
    <lineage>
        <taxon>Eukaryota</taxon>
        <taxon>Fungi</taxon>
        <taxon>Dikarya</taxon>
        <taxon>Ascomycota</taxon>
        <taxon>Pezizomycotina</taxon>
        <taxon>Dothideomycetes</taxon>
        <taxon>Pleosporomycetidae</taxon>
        <taxon>Gloniales</taxon>
        <taxon>Gloniaceae</taxon>
        <taxon>Glonium</taxon>
    </lineage>
</organism>
<feature type="domain" description="XPG N-terminal" evidence="16">
    <location>
        <begin position="1"/>
        <end position="99"/>
    </location>
</feature>
<reference evidence="17 18" key="1">
    <citation type="journal article" date="2016" name="Nat. Commun.">
        <title>Ectomycorrhizal ecology is imprinted in the genome of the dominant symbiotic fungus Cenococcum geophilum.</title>
        <authorList>
            <consortium name="DOE Joint Genome Institute"/>
            <person name="Peter M."/>
            <person name="Kohler A."/>
            <person name="Ohm R.A."/>
            <person name="Kuo A."/>
            <person name="Krutzmann J."/>
            <person name="Morin E."/>
            <person name="Arend M."/>
            <person name="Barry K.W."/>
            <person name="Binder M."/>
            <person name="Choi C."/>
            <person name="Clum A."/>
            <person name="Copeland A."/>
            <person name="Grisel N."/>
            <person name="Haridas S."/>
            <person name="Kipfer T."/>
            <person name="LaButti K."/>
            <person name="Lindquist E."/>
            <person name="Lipzen A."/>
            <person name="Maire R."/>
            <person name="Meier B."/>
            <person name="Mihaltcheva S."/>
            <person name="Molinier V."/>
            <person name="Murat C."/>
            <person name="Poggeler S."/>
            <person name="Quandt C.A."/>
            <person name="Sperisen C."/>
            <person name="Tritt A."/>
            <person name="Tisserant E."/>
            <person name="Crous P.W."/>
            <person name="Henrissat B."/>
            <person name="Nehls U."/>
            <person name="Egli S."/>
            <person name="Spatafora J.W."/>
            <person name="Grigoriev I.V."/>
            <person name="Martin F.M."/>
        </authorList>
    </citation>
    <scope>NUCLEOTIDE SEQUENCE [LARGE SCALE GENOMIC DNA]</scope>
    <source>
        <strain evidence="17 18">CBS 207.34</strain>
    </source>
</reference>
<dbReference type="SMART" id="SM00484">
    <property type="entry name" value="XPGI"/>
    <property type="match status" value="1"/>
</dbReference>
<gene>
    <name evidence="17" type="ORF">AOQ84DRAFT_384981</name>
</gene>
<keyword evidence="6" id="KW-0227">DNA damage</keyword>
<evidence type="ECO:0000256" key="4">
    <source>
        <dbReference type="ARBA" id="ARBA00022722"/>
    </source>
</evidence>
<keyword evidence="13" id="KW-0539">Nucleus</keyword>
<dbReference type="SMART" id="SM00279">
    <property type="entry name" value="HhH2"/>
    <property type="match status" value="1"/>
</dbReference>
<evidence type="ECO:0000259" key="15">
    <source>
        <dbReference type="SMART" id="SM00484"/>
    </source>
</evidence>
<dbReference type="FunFam" id="1.10.150.20:FF:000011">
    <property type="entry name" value="exonuclease 1"/>
    <property type="match status" value="1"/>
</dbReference>
<feature type="compositionally biased region" description="Polar residues" evidence="14">
    <location>
        <begin position="455"/>
        <end position="464"/>
    </location>
</feature>
<evidence type="ECO:0000256" key="8">
    <source>
        <dbReference type="ARBA" id="ARBA00022839"/>
    </source>
</evidence>
<dbReference type="Proteomes" id="UP000250140">
    <property type="component" value="Unassembled WGS sequence"/>
</dbReference>
<evidence type="ECO:0000256" key="11">
    <source>
        <dbReference type="ARBA" id="ARBA00023125"/>
    </source>
</evidence>
<keyword evidence="18" id="KW-1185">Reference proteome</keyword>
<dbReference type="SMART" id="SM00485">
    <property type="entry name" value="XPGN"/>
    <property type="match status" value="1"/>
</dbReference>
<dbReference type="InterPro" id="IPR008918">
    <property type="entry name" value="HhH2"/>
</dbReference>
<comment type="subcellular location">
    <subcellularLocation>
        <location evidence="2">Nucleus</location>
    </subcellularLocation>
</comment>
<dbReference type="InterPro" id="IPR006084">
    <property type="entry name" value="XPG/Rad2"/>
</dbReference>
<evidence type="ECO:0000256" key="6">
    <source>
        <dbReference type="ARBA" id="ARBA00022763"/>
    </source>
</evidence>
<dbReference type="InterPro" id="IPR044752">
    <property type="entry name" value="PIN-like_EXO1"/>
</dbReference>
<dbReference type="OrthoDB" id="26491at2759"/>
<evidence type="ECO:0000256" key="12">
    <source>
        <dbReference type="ARBA" id="ARBA00023204"/>
    </source>
</evidence>
<dbReference type="AlphaFoldDB" id="A0A8E2FC15"/>
<dbReference type="CDD" id="cd09908">
    <property type="entry name" value="H3TH_EXO1"/>
    <property type="match status" value="1"/>
</dbReference>
<feature type="compositionally biased region" description="Polar residues" evidence="14">
    <location>
        <begin position="386"/>
        <end position="398"/>
    </location>
</feature>
<dbReference type="GO" id="GO:0035312">
    <property type="term" value="F:5'-3' DNA exonuclease activity"/>
    <property type="evidence" value="ECO:0007669"/>
    <property type="project" value="InterPro"/>
</dbReference>
<protein>
    <recommendedName>
        <fullName evidence="19">Exonuclease 1</fullName>
    </recommendedName>
</protein>
<proteinExistence type="inferred from homology"/>
<evidence type="ECO:0000313" key="18">
    <source>
        <dbReference type="Proteomes" id="UP000250140"/>
    </source>
</evidence>
<evidence type="ECO:0000256" key="10">
    <source>
        <dbReference type="ARBA" id="ARBA00022881"/>
    </source>
</evidence>
<evidence type="ECO:0000259" key="16">
    <source>
        <dbReference type="SMART" id="SM00485"/>
    </source>
</evidence>
<dbReference type="FunFam" id="3.40.50.1010:FF:000002">
    <property type="entry name" value="Exonuclease 1, putative"/>
    <property type="match status" value="1"/>
</dbReference>
<feature type="compositionally biased region" description="Low complexity" evidence="14">
    <location>
        <begin position="542"/>
        <end position="556"/>
    </location>
</feature>
<dbReference type="InterPro" id="IPR029060">
    <property type="entry name" value="PIN-like_dom_sf"/>
</dbReference>
<keyword evidence="7" id="KW-0378">Hydrolase</keyword>
<evidence type="ECO:0000256" key="9">
    <source>
        <dbReference type="ARBA" id="ARBA00022842"/>
    </source>
</evidence>
<dbReference type="InterPro" id="IPR006086">
    <property type="entry name" value="XPG-I_dom"/>
</dbReference>
<evidence type="ECO:0000256" key="2">
    <source>
        <dbReference type="ARBA" id="ARBA00004123"/>
    </source>
</evidence>
<dbReference type="SUPFAM" id="SSF88723">
    <property type="entry name" value="PIN domain-like"/>
    <property type="match status" value="1"/>
</dbReference>
<dbReference type="PROSITE" id="PS00841">
    <property type="entry name" value="XPG_1"/>
    <property type="match status" value="1"/>
</dbReference>
<evidence type="ECO:0008006" key="19">
    <source>
        <dbReference type="Google" id="ProtNLM"/>
    </source>
</evidence>
<comment type="cofactor">
    <cofactor evidence="1">
        <name>Mg(2+)</name>
        <dbReference type="ChEBI" id="CHEBI:18420"/>
    </cofactor>
</comment>
<keyword evidence="5" id="KW-0479">Metal-binding</keyword>
<feature type="compositionally biased region" description="Polar residues" evidence="14">
    <location>
        <begin position="350"/>
        <end position="359"/>
    </location>
</feature>
<dbReference type="EMBL" id="KV748624">
    <property type="protein sequence ID" value="OCL14070.1"/>
    <property type="molecule type" value="Genomic_DNA"/>
</dbReference>
<dbReference type="GO" id="GO:0017108">
    <property type="term" value="F:5'-flap endonuclease activity"/>
    <property type="evidence" value="ECO:0007669"/>
    <property type="project" value="TreeGrafter"/>
</dbReference>
<dbReference type="Gene3D" id="1.10.150.20">
    <property type="entry name" value="5' to 3' exonuclease, C-terminal subdomain"/>
    <property type="match status" value="1"/>
</dbReference>
<feature type="region of interest" description="Disordered" evidence="14">
    <location>
        <begin position="603"/>
        <end position="666"/>
    </location>
</feature>
<keyword evidence="11" id="KW-0238">DNA-binding</keyword>
<dbReference type="Pfam" id="PF00752">
    <property type="entry name" value="XPG_N"/>
    <property type="match status" value="1"/>
</dbReference>
<evidence type="ECO:0000256" key="1">
    <source>
        <dbReference type="ARBA" id="ARBA00001946"/>
    </source>
</evidence>
<dbReference type="PRINTS" id="PR00853">
    <property type="entry name" value="XPGRADSUPER"/>
</dbReference>
<dbReference type="PANTHER" id="PTHR11081">
    <property type="entry name" value="FLAP ENDONUCLEASE FAMILY MEMBER"/>
    <property type="match status" value="1"/>
</dbReference>
<feature type="compositionally biased region" description="Polar residues" evidence="14">
    <location>
        <begin position="603"/>
        <end position="635"/>
    </location>
</feature>
<evidence type="ECO:0000256" key="3">
    <source>
        <dbReference type="ARBA" id="ARBA00010563"/>
    </source>
</evidence>